<dbReference type="InterPro" id="IPR019181">
    <property type="entry name" value="LSM12_ABD"/>
</dbReference>
<reference evidence="3 4" key="1">
    <citation type="submission" date="2024-08" db="EMBL/GenBank/DDBJ databases">
        <title>Gnathostoma spinigerum genome.</title>
        <authorList>
            <person name="Gonzalez-Bertolin B."/>
            <person name="Monzon S."/>
            <person name="Zaballos A."/>
            <person name="Jimenez P."/>
            <person name="Dekumyoy P."/>
            <person name="Varona S."/>
            <person name="Cuesta I."/>
            <person name="Sumanam S."/>
            <person name="Adisakwattana P."/>
            <person name="Gasser R.B."/>
            <person name="Hernandez-Gonzalez A."/>
            <person name="Young N.D."/>
            <person name="Perteguer M.J."/>
        </authorList>
    </citation>
    <scope>NUCLEOTIDE SEQUENCE [LARGE SCALE GENOMIC DNA]</scope>
    <source>
        <strain evidence="3">AL3</strain>
        <tissue evidence="3">Liver</tissue>
    </source>
</reference>
<comment type="caution">
    <text evidence="3">The sequence shown here is derived from an EMBL/GenBank/DDBJ whole genome shotgun (WGS) entry which is preliminary data.</text>
</comment>
<feature type="region of interest" description="Disordered" evidence="1">
    <location>
        <begin position="193"/>
        <end position="215"/>
    </location>
</feature>
<feature type="domain" description="AD" evidence="2">
    <location>
        <begin position="102"/>
        <end position="199"/>
    </location>
</feature>
<dbReference type="InterPro" id="IPR039683">
    <property type="entry name" value="Lsm12-like"/>
</dbReference>
<dbReference type="EMBL" id="JBGFUD010004008">
    <property type="protein sequence ID" value="MFH4979271.1"/>
    <property type="molecule type" value="Genomic_DNA"/>
</dbReference>
<accession>A0ABD6EPB4</accession>
<dbReference type="PANTHER" id="PTHR13542">
    <property type="entry name" value="LSM12 HOMOLOG"/>
    <property type="match status" value="1"/>
</dbReference>
<dbReference type="AlphaFoldDB" id="A0ABD6EPB4"/>
<dbReference type="Pfam" id="PF21166">
    <property type="entry name" value="LSM12_LSM"/>
    <property type="match status" value="1"/>
</dbReference>
<name>A0ABD6EPB4_9BILA</name>
<evidence type="ECO:0000256" key="1">
    <source>
        <dbReference type="SAM" id="MobiDB-lite"/>
    </source>
</evidence>
<dbReference type="InterPro" id="IPR048478">
    <property type="entry name" value="LSM12_LSM"/>
</dbReference>
<evidence type="ECO:0000313" key="4">
    <source>
        <dbReference type="Proteomes" id="UP001608902"/>
    </source>
</evidence>
<proteinExistence type="predicted"/>
<evidence type="ECO:0000259" key="2">
    <source>
        <dbReference type="PROSITE" id="PS52001"/>
    </source>
</evidence>
<evidence type="ECO:0000313" key="3">
    <source>
        <dbReference type="EMBL" id="MFH4979271.1"/>
    </source>
</evidence>
<feature type="region of interest" description="Disordered" evidence="1">
    <location>
        <begin position="1"/>
        <end position="29"/>
    </location>
</feature>
<dbReference type="InterPro" id="IPR047574">
    <property type="entry name" value="AD"/>
</dbReference>
<sequence length="215" mass="23743">MTASDADGTESLNDVTDRESTQQQVPAEGNVVFPTGSIVECQTALASSITGQVLCYDPQTRLLVIRDTSGPKALMRLLNLALVEKVTMIRDRSADHVPYAGSTASGAQVQERIRKAEARKRSSMLQTDVSIEGQKVFIHLRKTLEDVKWQDENILVMDRVLVRPPYDEDSVELTVHSPNASSALELVRKILSRHRAPPETRTQNIDAPADPTPSR</sequence>
<keyword evidence="4" id="KW-1185">Reference proteome</keyword>
<organism evidence="3 4">
    <name type="scientific">Gnathostoma spinigerum</name>
    <dbReference type="NCBI Taxonomy" id="75299"/>
    <lineage>
        <taxon>Eukaryota</taxon>
        <taxon>Metazoa</taxon>
        <taxon>Ecdysozoa</taxon>
        <taxon>Nematoda</taxon>
        <taxon>Chromadorea</taxon>
        <taxon>Rhabditida</taxon>
        <taxon>Spirurina</taxon>
        <taxon>Gnathostomatomorpha</taxon>
        <taxon>Gnathostomatoidea</taxon>
        <taxon>Gnathostomatidae</taxon>
        <taxon>Gnathostoma</taxon>
    </lineage>
</organism>
<dbReference type="Pfam" id="PF09793">
    <property type="entry name" value="AD"/>
    <property type="match status" value="1"/>
</dbReference>
<dbReference type="Proteomes" id="UP001608902">
    <property type="component" value="Unassembled WGS sequence"/>
</dbReference>
<gene>
    <name evidence="3" type="ORF">AB6A40_005980</name>
</gene>
<dbReference type="SMART" id="SM00995">
    <property type="entry name" value="AD"/>
    <property type="match status" value="1"/>
</dbReference>
<protein>
    <recommendedName>
        <fullName evidence="2">AD domain-containing protein</fullName>
    </recommendedName>
</protein>
<dbReference type="PROSITE" id="PS52001">
    <property type="entry name" value="AD"/>
    <property type="match status" value="1"/>
</dbReference>